<dbReference type="Proteomes" id="UP000780801">
    <property type="component" value="Unassembled WGS sequence"/>
</dbReference>
<evidence type="ECO:0000256" key="1">
    <source>
        <dbReference type="SAM" id="SignalP"/>
    </source>
</evidence>
<evidence type="ECO:0000313" key="3">
    <source>
        <dbReference type="Proteomes" id="UP000780801"/>
    </source>
</evidence>
<comment type="caution">
    <text evidence="2">The sequence shown here is derived from an EMBL/GenBank/DDBJ whole genome shotgun (WGS) entry which is preliminary data.</text>
</comment>
<keyword evidence="3" id="KW-1185">Reference proteome</keyword>
<dbReference type="PROSITE" id="PS51257">
    <property type="entry name" value="PROKAR_LIPOPROTEIN"/>
    <property type="match status" value="1"/>
</dbReference>
<accession>A0A9P6G0Y9</accession>
<proteinExistence type="predicted"/>
<keyword evidence="1" id="KW-0732">Signal</keyword>
<dbReference type="AlphaFoldDB" id="A0A9P6G0Y9"/>
<name>A0A9P6G0Y9_9FUNG</name>
<dbReference type="OrthoDB" id="2324139at2759"/>
<sequence>MRFFTTTIFGLLALTLFAPSTVQACERECQVNVSHAFADKYKVISNQYFTILNQNVGESLYYGIPQKTLTTAEATAALKTLQDSVAAAQAAWEQPLFKTVFDTIFLDEPKFKGDCNHPWRVRQPPRGVNWVMADCHNMDYICGNPPSICHFMPMIKTRIVKKLKELFQSRVDGDESDVYTNYVGVALQQAVMNQPKLAPHTATLHGNLNQIMENLKDSLEKFGETQWKPEWDMEIKELLLTFP</sequence>
<organism evidence="2 3">
    <name type="scientific">Lunasporangiospora selenospora</name>
    <dbReference type="NCBI Taxonomy" id="979761"/>
    <lineage>
        <taxon>Eukaryota</taxon>
        <taxon>Fungi</taxon>
        <taxon>Fungi incertae sedis</taxon>
        <taxon>Mucoromycota</taxon>
        <taxon>Mortierellomycotina</taxon>
        <taxon>Mortierellomycetes</taxon>
        <taxon>Mortierellales</taxon>
        <taxon>Mortierellaceae</taxon>
        <taxon>Lunasporangiospora</taxon>
    </lineage>
</organism>
<evidence type="ECO:0000313" key="2">
    <source>
        <dbReference type="EMBL" id="KAF9585472.1"/>
    </source>
</evidence>
<feature type="signal peptide" evidence="1">
    <location>
        <begin position="1"/>
        <end position="24"/>
    </location>
</feature>
<gene>
    <name evidence="2" type="ORF">BGW38_002235</name>
</gene>
<feature type="chain" id="PRO_5040345730" evidence="1">
    <location>
        <begin position="25"/>
        <end position="243"/>
    </location>
</feature>
<dbReference type="EMBL" id="JAABOA010000177">
    <property type="protein sequence ID" value="KAF9585472.1"/>
    <property type="molecule type" value="Genomic_DNA"/>
</dbReference>
<protein>
    <submittedName>
        <fullName evidence="2">Uncharacterized protein</fullName>
    </submittedName>
</protein>
<reference evidence="2" key="1">
    <citation type="journal article" date="2020" name="Fungal Divers.">
        <title>Resolving the Mortierellaceae phylogeny through synthesis of multi-gene phylogenetics and phylogenomics.</title>
        <authorList>
            <person name="Vandepol N."/>
            <person name="Liber J."/>
            <person name="Desiro A."/>
            <person name="Na H."/>
            <person name="Kennedy M."/>
            <person name="Barry K."/>
            <person name="Grigoriev I.V."/>
            <person name="Miller A.N."/>
            <person name="O'Donnell K."/>
            <person name="Stajich J.E."/>
            <person name="Bonito G."/>
        </authorList>
    </citation>
    <scope>NUCLEOTIDE SEQUENCE</scope>
    <source>
        <strain evidence="2">KOD1015</strain>
    </source>
</reference>